<dbReference type="EMBL" id="JACJQU010000031">
    <property type="protein sequence ID" value="MBD2296821.1"/>
    <property type="molecule type" value="Genomic_DNA"/>
</dbReference>
<dbReference type="RefSeq" id="WP_190564938.1">
    <property type="nucleotide sequence ID" value="NZ_JACJQU010000031.1"/>
</dbReference>
<proteinExistence type="predicted"/>
<comment type="caution">
    <text evidence="1">The sequence shown here is derived from an EMBL/GenBank/DDBJ whole genome shotgun (WGS) entry which is preliminary data.</text>
</comment>
<dbReference type="AlphaFoldDB" id="A0A926WLF7"/>
<evidence type="ECO:0000313" key="2">
    <source>
        <dbReference type="Proteomes" id="UP000662185"/>
    </source>
</evidence>
<gene>
    <name evidence="1" type="ORF">H6G06_25925</name>
</gene>
<dbReference type="Proteomes" id="UP000662185">
    <property type="component" value="Unassembled WGS sequence"/>
</dbReference>
<protein>
    <submittedName>
        <fullName evidence="1">Uncharacterized protein</fullName>
    </submittedName>
</protein>
<organism evidence="1 2">
    <name type="scientific">Anabaena sphaerica FACHB-251</name>
    <dbReference type="NCBI Taxonomy" id="2692883"/>
    <lineage>
        <taxon>Bacteria</taxon>
        <taxon>Bacillati</taxon>
        <taxon>Cyanobacteriota</taxon>
        <taxon>Cyanophyceae</taxon>
        <taxon>Nostocales</taxon>
        <taxon>Nostocaceae</taxon>
        <taxon>Anabaena</taxon>
    </lineage>
</organism>
<reference evidence="2" key="1">
    <citation type="journal article" date="2020" name="ISME J.">
        <title>Comparative genomics reveals insights into cyanobacterial evolution and habitat adaptation.</title>
        <authorList>
            <person name="Chen M.Y."/>
            <person name="Teng W.K."/>
            <person name="Zhao L."/>
            <person name="Hu C.X."/>
            <person name="Zhou Y.K."/>
            <person name="Han B.P."/>
            <person name="Song L.R."/>
            <person name="Shu W.S."/>
        </authorList>
    </citation>
    <scope>NUCLEOTIDE SEQUENCE [LARGE SCALE GENOMIC DNA]</scope>
    <source>
        <strain evidence="2">FACHB-251</strain>
    </source>
</reference>
<name>A0A926WLF7_9NOST</name>
<sequence length="107" mass="12735">MTIFLVTIDFPASKEEIIEQAKGREEIHWTKDKTIDLRSLLDQTGQDRFESMPELVEVIRPLRKYGRDVPPERLYKGFKPRTFNYRRCLLVKVPEKKNLYSYCGLQI</sequence>
<accession>A0A926WLF7</accession>
<keyword evidence="2" id="KW-1185">Reference proteome</keyword>
<evidence type="ECO:0000313" key="1">
    <source>
        <dbReference type="EMBL" id="MBD2296821.1"/>
    </source>
</evidence>